<protein>
    <submittedName>
        <fullName evidence="3">Histidinol-phosphatase</fullName>
    </submittedName>
</protein>
<dbReference type="CDD" id="cd07432">
    <property type="entry name" value="PHP_HisPPase"/>
    <property type="match status" value="1"/>
</dbReference>
<name>A0A7K3W8X0_9ACTN</name>
<reference evidence="3 4" key="1">
    <citation type="submission" date="2020-02" db="EMBL/GenBank/DDBJ databases">
        <title>The whole genome sequence of CPCC 205119.</title>
        <authorList>
            <person name="Jiang Z."/>
        </authorList>
    </citation>
    <scope>NUCLEOTIDE SEQUENCE [LARGE SCALE GENOMIC DNA]</scope>
    <source>
        <strain evidence="3 4">CPCC 205119</strain>
    </source>
</reference>
<comment type="caution">
    <text evidence="3">The sequence shown here is derived from an EMBL/GenBank/DDBJ whole genome shotgun (WGS) entry which is preliminary data.</text>
</comment>
<dbReference type="GO" id="GO:0035312">
    <property type="term" value="F:5'-3' DNA exonuclease activity"/>
    <property type="evidence" value="ECO:0007669"/>
    <property type="project" value="TreeGrafter"/>
</dbReference>
<accession>A0A7K3W8X0</accession>
<dbReference type="SMART" id="SM00481">
    <property type="entry name" value="POLIIIAc"/>
    <property type="match status" value="1"/>
</dbReference>
<dbReference type="EMBL" id="JAAGWK010000005">
    <property type="protein sequence ID" value="NEL52911.1"/>
    <property type="molecule type" value="Genomic_DNA"/>
</dbReference>
<dbReference type="InterPro" id="IPR052018">
    <property type="entry name" value="PHP_domain"/>
</dbReference>
<feature type="domain" description="Polymerase/histidinol phosphatase N-terminal" evidence="2">
    <location>
        <begin position="84"/>
        <end position="159"/>
    </location>
</feature>
<dbReference type="SUPFAM" id="SSF89550">
    <property type="entry name" value="PHP domain-like"/>
    <property type="match status" value="1"/>
</dbReference>
<dbReference type="AlphaFoldDB" id="A0A7K3W8X0"/>
<feature type="region of interest" description="Disordered" evidence="1">
    <location>
        <begin position="1"/>
        <end position="25"/>
    </location>
</feature>
<evidence type="ECO:0000313" key="4">
    <source>
        <dbReference type="Proteomes" id="UP000470470"/>
    </source>
</evidence>
<dbReference type="RefSeq" id="WP_152731982.1">
    <property type="nucleotide sequence ID" value="NZ_JAABOZ010000005.1"/>
</dbReference>
<evidence type="ECO:0000313" key="3">
    <source>
        <dbReference type="EMBL" id="NEL52911.1"/>
    </source>
</evidence>
<gene>
    <name evidence="3" type="ORF">G1H19_02630</name>
</gene>
<dbReference type="InterPro" id="IPR016195">
    <property type="entry name" value="Pol/histidinol_Pase-like"/>
</dbReference>
<dbReference type="PANTHER" id="PTHR42924">
    <property type="entry name" value="EXONUCLEASE"/>
    <property type="match status" value="1"/>
</dbReference>
<dbReference type="Proteomes" id="UP000470470">
    <property type="component" value="Unassembled WGS sequence"/>
</dbReference>
<dbReference type="PROSITE" id="PS51318">
    <property type="entry name" value="TAT"/>
    <property type="match status" value="1"/>
</dbReference>
<dbReference type="InterPro" id="IPR004013">
    <property type="entry name" value="PHP_dom"/>
</dbReference>
<dbReference type="PANTHER" id="PTHR42924:SF11">
    <property type="entry name" value="POLYMERASE_HISTIDINOL PHOSPHATASE N-TERMINAL DOMAIN-CONTAINING PROTEIN"/>
    <property type="match status" value="1"/>
</dbReference>
<dbReference type="Pfam" id="PF02811">
    <property type="entry name" value="PHP"/>
    <property type="match status" value="1"/>
</dbReference>
<dbReference type="Gene3D" id="3.20.20.140">
    <property type="entry name" value="Metal-dependent hydrolases"/>
    <property type="match status" value="1"/>
</dbReference>
<dbReference type="InterPro" id="IPR006311">
    <property type="entry name" value="TAT_signal"/>
</dbReference>
<sequence length="566" mass="60796">MGHGHDHPHDHDHTEVAGSWRDPEAGDRLSVSRRRFLAGAVAAGAAAGLGSTVAGLGQGVAAAAPKGRPTPVNPWTGTNRFLAGDHHIHTQFSPDAQYEVETQVSKAAEYGLDWMVVTDHGGTAHQKYSIDQVTPRIEASREAHRDLLVYQGLEWNIPGAEHATVFLPPGANSVEILRAFEAGYDGSVLADQKKVVRSTSGDGEPFALEALRYLDQQVRGGRAEIALMFANHPARRGIDSPHEIRNWRDAAPEVAVGMEGAPGHQAAGIPLDMRGPGKARGYYDFAPTEDSFPGYAPSATENPYRTYGGFDWMTAKVGGLWDSLLAEGRPWWVTSTSDSHQVWLDTLEPGEQPYATTGSRGTPIDTGVQQTGYGDFWPGYYSSTLVAAQRRTYVSVMRGLQAGQVIAVHGRLIEGMDVRVRATRGDGDARGVTLGGRTHVQRGGDVQVELTIELAAGPNAAGMVPKLAKVDLISGPVTGAAADRDTLSAPQTSVVETFEVPAGARKRVRLEHTFRNVQQSFYLRVRGSDGNQLDSAGNPLIDVAGAEDPFADLWFYANPVFVDVLG</sequence>
<dbReference type="GO" id="GO:0004534">
    <property type="term" value="F:5'-3' RNA exonuclease activity"/>
    <property type="evidence" value="ECO:0007669"/>
    <property type="project" value="TreeGrafter"/>
</dbReference>
<keyword evidence="4" id="KW-1185">Reference proteome</keyword>
<proteinExistence type="predicted"/>
<evidence type="ECO:0000256" key="1">
    <source>
        <dbReference type="SAM" id="MobiDB-lite"/>
    </source>
</evidence>
<organism evidence="3 4">
    <name type="scientific">Goekera deserti</name>
    <dbReference type="NCBI Taxonomy" id="2497753"/>
    <lineage>
        <taxon>Bacteria</taxon>
        <taxon>Bacillati</taxon>
        <taxon>Actinomycetota</taxon>
        <taxon>Actinomycetes</taxon>
        <taxon>Geodermatophilales</taxon>
        <taxon>Geodermatophilaceae</taxon>
        <taxon>Goekera</taxon>
    </lineage>
</organism>
<dbReference type="InterPro" id="IPR003141">
    <property type="entry name" value="Pol/His_phosphatase_N"/>
</dbReference>
<evidence type="ECO:0000259" key="2">
    <source>
        <dbReference type="SMART" id="SM00481"/>
    </source>
</evidence>